<dbReference type="PANTHER" id="PTHR10366">
    <property type="entry name" value="NAD DEPENDENT EPIMERASE/DEHYDRATASE"/>
    <property type="match status" value="1"/>
</dbReference>
<feature type="domain" description="NAD-dependent epimerase/dehydratase" evidence="3">
    <location>
        <begin position="6"/>
        <end position="118"/>
    </location>
</feature>
<organism evidence="4 5">
    <name type="scientific">Coprinopsis cinerea (strain Okayama-7 / 130 / ATCC MYA-4618 / FGSC 9003)</name>
    <name type="common">Inky cap fungus</name>
    <name type="synonym">Hormographiella aspergillata</name>
    <dbReference type="NCBI Taxonomy" id="240176"/>
    <lineage>
        <taxon>Eukaryota</taxon>
        <taxon>Fungi</taxon>
        <taxon>Dikarya</taxon>
        <taxon>Basidiomycota</taxon>
        <taxon>Agaricomycotina</taxon>
        <taxon>Agaricomycetes</taxon>
        <taxon>Agaricomycetidae</taxon>
        <taxon>Agaricales</taxon>
        <taxon>Agaricineae</taxon>
        <taxon>Psathyrellaceae</taxon>
        <taxon>Coprinopsis</taxon>
    </lineage>
</organism>
<protein>
    <recommendedName>
        <fullName evidence="3">NAD-dependent epimerase/dehydratase domain-containing protein</fullName>
    </recommendedName>
</protein>
<dbReference type="Proteomes" id="UP000001861">
    <property type="component" value="Unassembled WGS sequence"/>
</dbReference>
<dbReference type="InterPro" id="IPR036291">
    <property type="entry name" value="NAD(P)-bd_dom_sf"/>
</dbReference>
<keyword evidence="1" id="KW-0560">Oxidoreductase</keyword>
<dbReference type="InParanoid" id="A8NLM2"/>
<dbReference type="AlphaFoldDB" id="A8NLM2"/>
<dbReference type="Pfam" id="PF01370">
    <property type="entry name" value="Epimerase"/>
    <property type="match status" value="1"/>
</dbReference>
<dbReference type="RefSeq" id="XP_001834725.2">
    <property type="nucleotide sequence ID" value="XM_001834673.2"/>
</dbReference>
<dbReference type="InterPro" id="IPR050425">
    <property type="entry name" value="NAD(P)_dehydrat-like"/>
</dbReference>
<dbReference type="GO" id="GO:0016616">
    <property type="term" value="F:oxidoreductase activity, acting on the CH-OH group of donors, NAD or NADP as acceptor"/>
    <property type="evidence" value="ECO:0007669"/>
    <property type="project" value="TreeGrafter"/>
</dbReference>
<comment type="caution">
    <text evidence="4">The sequence shown here is derived from an EMBL/GenBank/DDBJ whole genome shotgun (WGS) entry which is preliminary data.</text>
</comment>
<sequence length="149" mass="15613">MPGNLVLVTGVTGFIAGQVVESLLKAGYRVRGTARGSKADVLINTVHVPGLEFVRVDDIATSDLDAVLEDVHAAIHVASPLPGHASMEETLSTAIDGTLNVLRKGSHRGIKKFVITSTFGTLVDPLLVDGFSDRTLSETGPSLTLLSIP</sequence>
<dbReference type="GeneID" id="6011242"/>
<evidence type="ECO:0000256" key="1">
    <source>
        <dbReference type="ARBA" id="ARBA00023002"/>
    </source>
</evidence>
<evidence type="ECO:0000313" key="5">
    <source>
        <dbReference type="Proteomes" id="UP000001861"/>
    </source>
</evidence>
<dbReference type="InterPro" id="IPR001509">
    <property type="entry name" value="Epimerase_deHydtase"/>
</dbReference>
<dbReference type="VEuPathDB" id="FungiDB:CC1G_05862"/>
<gene>
    <name evidence="4" type="ORF">CC1G_05862</name>
</gene>
<dbReference type="STRING" id="240176.A8NLM2"/>
<dbReference type="EMBL" id="AACS02000012">
    <property type="protein sequence ID" value="EAU87173.2"/>
    <property type="molecule type" value="Genomic_DNA"/>
</dbReference>
<evidence type="ECO:0000256" key="2">
    <source>
        <dbReference type="ARBA" id="ARBA00023445"/>
    </source>
</evidence>
<dbReference type="PANTHER" id="PTHR10366:SF564">
    <property type="entry name" value="STEROL-4-ALPHA-CARBOXYLATE 3-DEHYDROGENASE, DECARBOXYLATING"/>
    <property type="match status" value="1"/>
</dbReference>
<dbReference type="OrthoDB" id="2735536at2759"/>
<keyword evidence="5" id="KW-1185">Reference proteome</keyword>
<comment type="similarity">
    <text evidence="2">Belongs to the NAD(P)-dependent epimerase/dehydratase family. Dihydroflavonol-4-reductase subfamily.</text>
</comment>
<reference evidence="4 5" key="1">
    <citation type="journal article" date="2010" name="Proc. Natl. Acad. Sci. U.S.A.">
        <title>Insights into evolution of multicellular fungi from the assembled chromosomes of the mushroom Coprinopsis cinerea (Coprinus cinereus).</title>
        <authorList>
            <person name="Stajich J.E."/>
            <person name="Wilke S.K."/>
            <person name="Ahren D."/>
            <person name="Au C.H."/>
            <person name="Birren B.W."/>
            <person name="Borodovsky M."/>
            <person name="Burns C."/>
            <person name="Canback B."/>
            <person name="Casselton L.A."/>
            <person name="Cheng C.K."/>
            <person name="Deng J."/>
            <person name="Dietrich F.S."/>
            <person name="Fargo D.C."/>
            <person name="Farman M.L."/>
            <person name="Gathman A.C."/>
            <person name="Goldberg J."/>
            <person name="Guigo R."/>
            <person name="Hoegger P.J."/>
            <person name="Hooker J.B."/>
            <person name="Huggins A."/>
            <person name="James T.Y."/>
            <person name="Kamada T."/>
            <person name="Kilaru S."/>
            <person name="Kodira C."/>
            <person name="Kues U."/>
            <person name="Kupfer D."/>
            <person name="Kwan H.S."/>
            <person name="Lomsadze A."/>
            <person name="Li W."/>
            <person name="Lilly W.W."/>
            <person name="Ma L.J."/>
            <person name="Mackey A.J."/>
            <person name="Manning G."/>
            <person name="Martin F."/>
            <person name="Muraguchi H."/>
            <person name="Natvig D.O."/>
            <person name="Palmerini H."/>
            <person name="Ramesh M.A."/>
            <person name="Rehmeyer C.J."/>
            <person name="Roe B.A."/>
            <person name="Shenoy N."/>
            <person name="Stanke M."/>
            <person name="Ter-Hovhannisyan V."/>
            <person name="Tunlid A."/>
            <person name="Velagapudi R."/>
            <person name="Vision T.J."/>
            <person name="Zeng Q."/>
            <person name="Zolan M.E."/>
            <person name="Pukkila P.J."/>
        </authorList>
    </citation>
    <scope>NUCLEOTIDE SEQUENCE [LARGE SCALE GENOMIC DNA]</scope>
    <source>
        <strain evidence="5">Okayama-7 / 130 / ATCC MYA-4618 / FGSC 9003</strain>
    </source>
</reference>
<evidence type="ECO:0000259" key="3">
    <source>
        <dbReference type="Pfam" id="PF01370"/>
    </source>
</evidence>
<dbReference type="KEGG" id="cci:CC1G_05862"/>
<dbReference type="HOGENOM" id="CLU_007383_9_4_1"/>
<dbReference type="eggNOG" id="KOG1502">
    <property type="taxonomic scope" value="Eukaryota"/>
</dbReference>
<dbReference type="Gene3D" id="3.40.50.720">
    <property type="entry name" value="NAD(P)-binding Rossmann-like Domain"/>
    <property type="match status" value="1"/>
</dbReference>
<evidence type="ECO:0000313" key="4">
    <source>
        <dbReference type="EMBL" id="EAU87173.2"/>
    </source>
</evidence>
<name>A8NLM2_COPC7</name>
<dbReference type="OMA" id="WADESIC"/>
<accession>A8NLM2</accession>
<dbReference type="SUPFAM" id="SSF51735">
    <property type="entry name" value="NAD(P)-binding Rossmann-fold domains"/>
    <property type="match status" value="1"/>
</dbReference>
<proteinExistence type="inferred from homology"/>